<dbReference type="EMBL" id="VNIB01000003">
    <property type="protein sequence ID" value="TYO99211.1"/>
    <property type="molecule type" value="Genomic_DNA"/>
</dbReference>
<dbReference type="OrthoDB" id="5416951at2"/>
<feature type="chain" id="PRO_5022662664" description="Alginate export domain-containing protein" evidence="1">
    <location>
        <begin position="24"/>
        <end position="440"/>
    </location>
</feature>
<protein>
    <recommendedName>
        <fullName evidence="4">Alginate export domain-containing protein</fullName>
    </recommendedName>
</protein>
<dbReference type="AlphaFoldDB" id="A0A5D3WL98"/>
<feature type="signal peptide" evidence="1">
    <location>
        <begin position="1"/>
        <end position="23"/>
    </location>
</feature>
<reference evidence="2 3" key="1">
    <citation type="submission" date="2019-07" db="EMBL/GenBank/DDBJ databases">
        <title>Genomic Encyclopedia of Type Strains, Phase IV (KMG-IV): sequencing the most valuable type-strain genomes for metagenomic binning, comparative biology and taxonomic classification.</title>
        <authorList>
            <person name="Goeker M."/>
        </authorList>
    </citation>
    <scope>NUCLEOTIDE SEQUENCE [LARGE SCALE GENOMIC DNA]</scope>
    <source>
        <strain evidence="2 3">SS015</strain>
    </source>
</reference>
<keyword evidence="1" id="KW-0732">Signal</keyword>
<sequence>MSKTVKVLIALALALVLATPAMAAMKLNGYYRLQFISDNIGAVGAKDARTTSQVDQRLRMKLTNQLNDYVKFVYYAEIDTPWGQAGSTPSGSAEFGGTDGADGVNLETKNVYLEVAVPDTIFTVRAGVQGFALGKDYVVIGDDMPGLRVNAKVNDNVKLVAFYSKFFEDGKTQWDDEDFYSIEAMVKASDAAKFGVAFAWYDSNGLNNRGTAGGLFTSLPAGYDNADIYYIVLDGDLDLGVAKLAAQFAYDFGTVEGTGVTDIDLSGYMATAKVTGKAGGADLGLRLTFYSADDNATDNDVEIFAGDITGGAYEFYKENLHIFFTDKYYNNTAGGRLALTQAAYNGNGLFAINATANVKLPAGYDLKAGAGYFMAVEENGAADDDLGFEIAADFGRKLAEKVDVRLIGAYAVLGDFFNTTTNSNDPDDIFLTKAVINVSF</sequence>
<dbReference type="RefSeq" id="WP_148895136.1">
    <property type="nucleotide sequence ID" value="NZ_VNIB01000003.1"/>
</dbReference>
<evidence type="ECO:0000256" key="1">
    <source>
        <dbReference type="SAM" id="SignalP"/>
    </source>
</evidence>
<proteinExistence type="predicted"/>
<gene>
    <name evidence="2" type="ORF">EDC39_10354</name>
</gene>
<comment type="caution">
    <text evidence="2">The sequence shown here is derived from an EMBL/GenBank/DDBJ whole genome shotgun (WGS) entry which is preliminary data.</text>
</comment>
<evidence type="ECO:0008006" key="4">
    <source>
        <dbReference type="Google" id="ProtNLM"/>
    </source>
</evidence>
<accession>A0A5D3WL98</accession>
<dbReference type="Proteomes" id="UP000324159">
    <property type="component" value="Unassembled WGS sequence"/>
</dbReference>
<organism evidence="2 3">
    <name type="scientific">Geothermobacter ehrlichii</name>
    <dbReference type="NCBI Taxonomy" id="213224"/>
    <lineage>
        <taxon>Bacteria</taxon>
        <taxon>Pseudomonadati</taxon>
        <taxon>Thermodesulfobacteriota</taxon>
        <taxon>Desulfuromonadia</taxon>
        <taxon>Desulfuromonadales</taxon>
        <taxon>Geothermobacteraceae</taxon>
        <taxon>Geothermobacter</taxon>
    </lineage>
</organism>
<name>A0A5D3WL98_9BACT</name>
<evidence type="ECO:0000313" key="2">
    <source>
        <dbReference type="EMBL" id="TYO99211.1"/>
    </source>
</evidence>
<keyword evidence="3" id="KW-1185">Reference proteome</keyword>
<evidence type="ECO:0000313" key="3">
    <source>
        <dbReference type="Proteomes" id="UP000324159"/>
    </source>
</evidence>